<dbReference type="Gene3D" id="3.40.50.1820">
    <property type="entry name" value="alpha/beta hydrolase"/>
    <property type="match status" value="1"/>
</dbReference>
<feature type="region of interest" description="Disordered" evidence="2">
    <location>
        <begin position="411"/>
        <end position="453"/>
    </location>
</feature>
<dbReference type="GO" id="GO:0000062">
    <property type="term" value="F:fatty-acyl-CoA binding"/>
    <property type="evidence" value="ECO:0007669"/>
    <property type="project" value="InterPro"/>
</dbReference>
<dbReference type="PANTHER" id="PTHR23310:SF115">
    <property type="entry name" value="ACB DOMAIN-CONTAINING PROTEIN"/>
    <property type="match status" value="1"/>
</dbReference>
<name>A0A504Y2P8_LEIDO</name>
<dbReference type="VEuPathDB" id="TriTrypDB:LdBPK_170710.1"/>
<dbReference type="FunFam" id="1.20.80.10:FF:000010">
    <property type="entry name" value="Acyl-CoA-binding domain-containing protein 5"/>
    <property type="match status" value="1"/>
</dbReference>
<evidence type="ECO:0000313" key="4">
    <source>
        <dbReference type="EMBL" id="TPP51697.1"/>
    </source>
</evidence>
<dbReference type="VEuPathDB" id="TriTrypDB:LDHU3_17.1030"/>
<dbReference type="Proteomes" id="UP000318447">
    <property type="component" value="Unassembled WGS sequence"/>
</dbReference>
<dbReference type="AlphaFoldDB" id="A0A504Y2P8"/>
<dbReference type="Gene3D" id="1.20.80.10">
    <property type="match status" value="1"/>
</dbReference>
<dbReference type="InterPro" id="IPR029058">
    <property type="entry name" value="AB_hydrolase_fold"/>
</dbReference>
<dbReference type="VEuPathDB" id="TriTrypDB:LdCL_170012900"/>
<evidence type="ECO:0000259" key="3">
    <source>
        <dbReference type="PROSITE" id="PS51228"/>
    </source>
</evidence>
<dbReference type="VEuPathDB" id="TriTrypDB:LdCL_170012700"/>
<organism evidence="4 5">
    <name type="scientific">Leishmania donovani</name>
    <dbReference type="NCBI Taxonomy" id="5661"/>
    <lineage>
        <taxon>Eukaryota</taxon>
        <taxon>Discoba</taxon>
        <taxon>Euglenozoa</taxon>
        <taxon>Kinetoplastea</taxon>
        <taxon>Metakinetoplastina</taxon>
        <taxon>Trypanosomatida</taxon>
        <taxon>Trypanosomatidae</taxon>
        <taxon>Leishmaniinae</taxon>
        <taxon>Leishmania</taxon>
    </lineage>
</organism>
<dbReference type="VEuPathDB" id="TriTrypDB:LDHU3_17.1040"/>
<dbReference type="PROSITE" id="PS51228">
    <property type="entry name" value="ACB_2"/>
    <property type="match status" value="1"/>
</dbReference>
<feature type="compositionally biased region" description="Low complexity" evidence="2">
    <location>
        <begin position="425"/>
        <end position="439"/>
    </location>
</feature>
<dbReference type="VEuPathDB" id="TriTrypDB:LdBPK_170720.1"/>
<feature type="domain" description="ACB" evidence="3">
    <location>
        <begin position="844"/>
        <end position="933"/>
    </location>
</feature>
<dbReference type="EMBL" id="RHLC01000030">
    <property type="protein sequence ID" value="TPP51697.1"/>
    <property type="molecule type" value="Genomic_DNA"/>
</dbReference>
<feature type="compositionally biased region" description="Low complexity" evidence="2">
    <location>
        <begin position="25"/>
        <end position="43"/>
    </location>
</feature>
<dbReference type="GO" id="GO:0005737">
    <property type="term" value="C:cytoplasm"/>
    <property type="evidence" value="ECO:0007669"/>
    <property type="project" value="TreeGrafter"/>
</dbReference>
<feature type="region of interest" description="Disordered" evidence="2">
    <location>
        <begin position="681"/>
        <end position="723"/>
    </location>
</feature>
<accession>A0A504Y2P8</accession>
<sequence length="938" mass="102460">MRSVRWMRRAAAGAVSGDAATALSAGASKPAAATASTSGTVSSRNEGMGGVPPPPAPPVNGARRTIGSTKAWHTLTFRPWQLHTVKDAEARSSMPTTVLYHGDQLGPRPLVILDHSVARLEQSATAVLDACQEAAKRYEAMLSSLAWDHGAVFVPLQVSIGEINVMEQSCRHVCAVLDAMDVQWSHVLAHSYGALVAARMAASTAYPHRIGSLLLLDTPLVTEQLVRNTKQREEIAKARKDVNVPPAELSFAIESLRSALETTLPYPAAADKSLYEDHLFSASVFREKGLVRDEHRYVPVRHLAQVHHPLQLLVPVKQPITDVAIHKEFFGLRRPTVIKTADNHEDLLSAKCADEVADVVRAWMQRFEPDVVMKRRFEKAAKEMAQLMGSSAPSSTRVPVDYTFSSSSVMTAADPSPAASESTEKAPAAASVTAPSTKASIRRHQQSDGTPISATAKRAVVRRTPSGRTIMQVRRADAAQSSELASYSAAGGEQQPYSIATAAGAAWTVREFVGNLAMLSVVRNRAAVMKDYIKNSNLRPASVATPQRERDWADPAAQPFVRRRRELSLGPTVTCCASKEHRDRVSTPMELAARSARNMHTSRAVREPVAPLPFELLSASRPVPELPAELKGAITSYYLSRLRQLSVAHQVHIVHAMALKKDRKTVIKCLKQQERAFAQAAQPAAPLPSSITGRSVKGRPQTGAAHPVPKNVPRPTLNEKSRRRVIREYGASPWRRQGANAAESQAMDRFCQHFAVEACAAFLEKAMDVCMARRTRFYLEQPPIARQLGVVLPEEQLTPLYVMAVDDLLYNMTGWTQRKARKFSRAVVAIVCRGILTVVSSATAEKAAAAAVAYVRSLPKDGPVQLDNAAKLQFYSLYKQATEGDVTGNQPWAVQVEARAKWDAWNSRKGMRSEDAKAAYVQCLIEVTSQKGHPWNPA</sequence>
<dbReference type="InterPro" id="IPR000582">
    <property type="entry name" value="Acyl-CoA-binding_protein"/>
</dbReference>
<gene>
    <name evidence="4" type="ORF">CGC21_3980</name>
</gene>
<dbReference type="GO" id="GO:0006631">
    <property type="term" value="P:fatty acid metabolic process"/>
    <property type="evidence" value="ECO:0007669"/>
    <property type="project" value="TreeGrafter"/>
</dbReference>
<dbReference type="FunFam" id="3.40.50.1820:FF:000595">
    <property type="entry name" value="Alpha/beta hydrolase family, putative"/>
    <property type="match status" value="1"/>
</dbReference>
<dbReference type="Pfam" id="PF00887">
    <property type="entry name" value="ACBP"/>
    <property type="match status" value="1"/>
</dbReference>
<reference evidence="5" key="1">
    <citation type="submission" date="2019-02" db="EMBL/GenBank/DDBJ databases">
        <title>FDA dAtabase for Regulatory Grade micrObial Sequences (FDA-ARGOS): Supporting development and validation of Infectious Disease Dx tests.</title>
        <authorList>
            <person name="Duncan R."/>
            <person name="Fisher C."/>
            <person name="Tallon L."/>
            <person name="Sadzewicz L."/>
            <person name="Sengamalay N."/>
            <person name="Ott S."/>
            <person name="Godinez A."/>
            <person name="Nagaraj S."/>
            <person name="Vavikolanu K."/>
            <person name="Nadendla S."/>
            <person name="Aluvathingal J."/>
            <person name="Sichtig H."/>
        </authorList>
    </citation>
    <scope>NUCLEOTIDE SEQUENCE [LARGE SCALE GENOMIC DNA]</scope>
    <source>
        <strain evidence="5">FDAARGOS_361</strain>
    </source>
</reference>
<comment type="caution">
    <text evidence="4">The sequence shown here is derived from an EMBL/GenBank/DDBJ whole genome shotgun (WGS) entry which is preliminary data.</text>
</comment>
<dbReference type="InterPro" id="IPR035984">
    <property type="entry name" value="Acyl-CoA-binding_sf"/>
</dbReference>
<dbReference type="InterPro" id="IPR014352">
    <property type="entry name" value="FERM/acyl-CoA-bd_prot_sf"/>
</dbReference>
<dbReference type="PANTHER" id="PTHR23310">
    <property type="entry name" value="ACYL-COA-BINDING PROTEIN, ACBP"/>
    <property type="match status" value="1"/>
</dbReference>
<evidence type="ECO:0000256" key="2">
    <source>
        <dbReference type="SAM" id="MobiDB-lite"/>
    </source>
</evidence>
<proteinExistence type="predicted"/>
<dbReference type="SUPFAM" id="SSF53474">
    <property type="entry name" value="alpha/beta-Hydrolases"/>
    <property type="match status" value="1"/>
</dbReference>
<evidence type="ECO:0000313" key="5">
    <source>
        <dbReference type="Proteomes" id="UP000318447"/>
    </source>
</evidence>
<protein>
    <submittedName>
        <fullName evidence="4">Acyl CoA binding family protein</fullName>
    </submittedName>
</protein>
<keyword evidence="1" id="KW-0446">Lipid-binding</keyword>
<dbReference type="VEuPathDB" id="TriTrypDB:LdBPK_170700.1"/>
<feature type="region of interest" description="Disordered" evidence="2">
    <location>
        <begin position="25"/>
        <end position="64"/>
    </location>
</feature>
<evidence type="ECO:0000256" key="1">
    <source>
        <dbReference type="ARBA" id="ARBA00023121"/>
    </source>
</evidence>
<dbReference type="VEuPathDB" id="TriTrypDB:LDHU3_17.1050"/>
<dbReference type="SUPFAM" id="SSF47027">
    <property type="entry name" value="Acyl-CoA binding protein"/>
    <property type="match status" value="1"/>
</dbReference>
<dbReference type="VEuPathDB" id="TriTrypDB:LdCL_170012800"/>